<feature type="transmembrane region" description="Helical" evidence="7">
    <location>
        <begin position="18"/>
        <end position="40"/>
    </location>
</feature>
<dbReference type="Pfam" id="PF00510">
    <property type="entry name" value="COX3"/>
    <property type="match status" value="1"/>
</dbReference>
<evidence type="ECO:0000256" key="2">
    <source>
        <dbReference type="ARBA" id="ARBA00010581"/>
    </source>
</evidence>
<dbReference type="GO" id="GO:0004129">
    <property type="term" value="F:cytochrome-c oxidase activity"/>
    <property type="evidence" value="ECO:0007669"/>
    <property type="project" value="InterPro"/>
</dbReference>
<feature type="transmembrane region" description="Helical" evidence="7">
    <location>
        <begin position="55"/>
        <end position="73"/>
    </location>
</feature>
<dbReference type="GO" id="GO:0005886">
    <property type="term" value="C:plasma membrane"/>
    <property type="evidence" value="ECO:0007669"/>
    <property type="project" value="UniProtKB-SubCell"/>
</dbReference>
<name>A0AAE3IJX7_9BACT</name>
<evidence type="ECO:0000256" key="6">
    <source>
        <dbReference type="RuleBase" id="RU003376"/>
    </source>
</evidence>
<comment type="similarity">
    <text evidence="2 6">Belongs to the cytochrome c oxidase subunit 3 family.</text>
</comment>
<dbReference type="InterPro" id="IPR013833">
    <property type="entry name" value="Cyt_c_oxidase_su3_a-hlx"/>
</dbReference>
<dbReference type="AlphaFoldDB" id="A0AAE3IJX7"/>
<dbReference type="InterPro" id="IPR024791">
    <property type="entry name" value="Cyt_c/ubiquinol_Oxase_su3"/>
</dbReference>
<dbReference type="Gene3D" id="1.20.120.80">
    <property type="entry name" value="Cytochrome c oxidase, subunit III, four-helix bundle"/>
    <property type="match status" value="1"/>
</dbReference>
<dbReference type="InterPro" id="IPR035973">
    <property type="entry name" value="Cyt_c_oxidase_su3-like_sf"/>
</dbReference>
<dbReference type="SUPFAM" id="SSF81452">
    <property type="entry name" value="Cytochrome c oxidase subunit III-like"/>
    <property type="match status" value="1"/>
</dbReference>
<protein>
    <submittedName>
        <fullName evidence="9">Heme-copper oxidase subunit III</fullName>
    </submittedName>
</protein>
<keyword evidence="4 7" id="KW-1133">Transmembrane helix</keyword>
<feature type="domain" description="Heme-copper oxidase subunit III family profile" evidence="8">
    <location>
        <begin position="1"/>
        <end position="191"/>
    </location>
</feature>
<feature type="transmembrane region" description="Helical" evidence="7">
    <location>
        <begin position="85"/>
        <end position="105"/>
    </location>
</feature>
<comment type="caution">
    <text evidence="9">The sequence shown here is derived from an EMBL/GenBank/DDBJ whole genome shotgun (WGS) entry which is preliminary data.</text>
</comment>
<reference evidence="9" key="1">
    <citation type="submission" date="2022-10" db="EMBL/GenBank/DDBJ databases">
        <authorList>
            <person name="Kim H.S."/>
            <person name="Kim J.-S."/>
            <person name="Suh M.K."/>
            <person name="Eom M.K."/>
            <person name="Lee J.-S."/>
        </authorList>
    </citation>
    <scope>NUCLEOTIDE SEQUENCE</scope>
    <source>
        <strain evidence="9">LIP-5</strain>
    </source>
</reference>
<dbReference type="PROSITE" id="PS50253">
    <property type="entry name" value="COX3"/>
    <property type="match status" value="1"/>
</dbReference>
<proteinExistence type="inferred from homology"/>
<sequence>MKTLTHNEPVRRTNPQKFLLWIGIASLVMAFAGLTSAYLVKRAHTNWLEFSLPKVFWVSTLVILLSSFTMHLAVKAFKNKERGRYRMLISATALLGLLFCALQIAGFHDITTRGISILGNGSNPAASFLGVICGFHILHVLGGVVALAAFAIRSYNAKVKNYNPVPVEIMGTYWHFVDVLWIYLLIFFNIV</sequence>
<evidence type="ECO:0000256" key="4">
    <source>
        <dbReference type="ARBA" id="ARBA00022989"/>
    </source>
</evidence>
<evidence type="ECO:0000313" key="10">
    <source>
        <dbReference type="Proteomes" id="UP001209317"/>
    </source>
</evidence>
<gene>
    <name evidence="9" type="ORF">OD355_00760</name>
</gene>
<comment type="subcellular location">
    <subcellularLocation>
        <location evidence="6">Cell membrane</location>
        <topology evidence="6">Multi-pass membrane protein</topology>
    </subcellularLocation>
    <subcellularLocation>
        <location evidence="1">Membrane</location>
        <topology evidence="1">Multi-pass membrane protein</topology>
    </subcellularLocation>
</comment>
<dbReference type="EMBL" id="JAOTPL010000001">
    <property type="protein sequence ID" value="MCU7693039.1"/>
    <property type="molecule type" value="Genomic_DNA"/>
</dbReference>
<dbReference type="PANTHER" id="PTHR11403">
    <property type="entry name" value="CYTOCHROME C OXIDASE SUBUNIT III"/>
    <property type="match status" value="1"/>
</dbReference>
<evidence type="ECO:0000256" key="1">
    <source>
        <dbReference type="ARBA" id="ARBA00004141"/>
    </source>
</evidence>
<dbReference type="RefSeq" id="WP_263036527.1">
    <property type="nucleotide sequence ID" value="NZ_JAOTPL010000001.1"/>
</dbReference>
<feature type="transmembrane region" description="Helical" evidence="7">
    <location>
        <begin position="173"/>
        <end position="190"/>
    </location>
</feature>
<evidence type="ECO:0000256" key="7">
    <source>
        <dbReference type="SAM" id="Phobius"/>
    </source>
</evidence>
<evidence type="ECO:0000259" key="8">
    <source>
        <dbReference type="PROSITE" id="PS50253"/>
    </source>
</evidence>
<evidence type="ECO:0000313" key="9">
    <source>
        <dbReference type="EMBL" id="MCU7693039.1"/>
    </source>
</evidence>
<keyword evidence="3 6" id="KW-0812">Transmembrane</keyword>
<dbReference type="PANTHER" id="PTHR11403:SF10">
    <property type="entry name" value="CYTOCHROME C OXIDASE"/>
    <property type="match status" value="1"/>
</dbReference>
<accession>A0AAE3IJX7</accession>
<feature type="transmembrane region" description="Helical" evidence="7">
    <location>
        <begin position="125"/>
        <end position="152"/>
    </location>
</feature>
<dbReference type="InterPro" id="IPR000298">
    <property type="entry name" value="Cyt_c_oxidase-like_su3"/>
</dbReference>
<dbReference type="GO" id="GO:0019646">
    <property type="term" value="P:aerobic electron transport chain"/>
    <property type="evidence" value="ECO:0007669"/>
    <property type="project" value="InterPro"/>
</dbReference>
<organism evidence="9 10">
    <name type="scientific">Haoranjiania flava</name>
    <dbReference type="NCBI Taxonomy" id="1856322"/>
    <lineage>
        <taxon>Bacteria</taxon>
        <taxon>Pseudomonadati</taxon>
        <taxon>Bacteroidota</taxon>
        <taxon>Chitinophagia</taxon>
        <taxon>Chitinophagales</taxon>
        <taxon>Chitinophagaceae</taxon>
        <taxon>Haoranjiania</taxon>
    </lineage>
</organism>
<dbReference type="Proteomes" id="UP001209317">
    <property type="component" value="Unassembled WGS sequence"/>
</dbReference>
<keyword evidence="5 7" id="KW-0472">Membrane</keyword>
<keyword evidence="10" id="KW-1185">Reference proteome</keyword>
<evidence type="ECO:0000256" key="5">
    <source>
        <dbReference type="ARBA" id="ARBA00023136"/>
    </source>
</evidence>
<evidence type="ECO:0000256" key="3">
    <source>
        <dbReference type="ARBA" id="ARBA00022692"/>
    </source>
</evidence>